<dbReference type="InterPro" id="IPR032631">
    <property type="entry name" value="P-type_ATPase_N"/>
</dbReference>
<dbReference type="Gene3D" id="2.70.150.10">
    <property type="entry name" value="Calcium-transporting ATPase, cytoplasmic transduction domain A"/>
    <property type="match status" value="1"/>
</dbReference>
<reference evidence="3 4" key="1">
    <citation type="journal article" date="2014" name="Genome Biol. Evol.">
        <title>The genome of the myxosporean Thelohanellus kitauei shows adaptations to nutrient acquisition within its fish host.</title>
        <authorList>
            <person name="Yang Y."/>
            <person name="Xiong J."/>
            <person name="Zhou Z."/>
            <person name="Huo F."/>
            <person name="Miao W."/>
            <person name="Ran C."/>
            <person name="Liu Y."/>
            <person name="Zhang J."/>
            <person name="Feng J."/>
            <person name="Wang M."/>
            <person name="Wang M."/>
            <person name="Wang L."/>
            <person name="Yao B."/>
        </authorList>
    </citation>
    <scope>NUCLEOTIDE SEQUENCE [LARGE SCALE GENOMIC DNA]</scope>
    <source>
        <strain evidence="3">Wuqing</strain>
    </source>
</reference>
<dbReference type="GO" id="GO:0005886">
    <property type="term" value="C:plasma membrane"/>
    <property type="evidence" value="ECO:0007669"/>
    <property type="project" value="TreeGrafter"/>
</dbReference>
<accession>A0A0C2MNF8</accession>
<dbReference type="GO" id="GO:0045332">
    <property type="term" value="P:phospholipid translocation"/>
    <property type="evidence" value="ECO:0007669"/>
    <property type="project" value="TreeGrafter"/>
</dbReference>
<gene>
    <name evidence="3" type="ORF">RF11_11631</name>
</gene>
<dbReference type="OrthoDB" id="377733at2759"/>
<dbReference type="EMBL" id="JWZT01004769">
    <property type="protein sequence ID" value="KII63146.1"/>
    <property type="molecule type" value="Genomic_DNA"/>
</dbReference>
<proteinExistence type="predicted"/>
<dbReference type="SUPFAM" id="SSF81665">
    <property type="entry name" value="Calcium ATPase, transmembrane domain M"/>
    <property type="match status" value="1"/>
</dbReference>
<evidence type="ECO:0000313" key="4">
    <source>
        <dbReference type="Proteomes" id="UP000031668"/>
    </source>
</evidence>
<dbReference type="SUPFAM" id="SSF81653">
    <property type="entry name" value="Calcium ATPase, transduction domain A"/>
    <property type="match status" value="1"/>
</dbReference>
<dbReference type="Pfam" id="PF00122">
    <property type="entry name" value="E1-E2_ATPase"/>
    <property type="match status" value="1"/>
</dbReference>
<comment type="caution">
    <text evidence="3">The sequence shown here is derived from an EMBL/GenBank/DDBJ whole genome shotgun (WGS) entry which is preliminary data.</text>
</comment>
<dbReference type="InterPro" id="IPR059000">
    <property type="entry name" value="ATPase_P-type_domA"/>
</dbReference>
<feature type="domain" description="P-type ATPase N-terminal" evidence="2">
    <location>
        <begin position="17"/>
        <end position="74"/>
    </location>
</feature>
<dbReference type="Proteomes" id="UP000031668">
    <property type="component" value="Unassembled WGS sequence"/>
</dbReference>
<dbReference type="InterPro" id="IPR023298">
    <property type="entry name" value="ATPase_P-typ_TM_dom_sf"/>
</dbReference>
<organism evidence="3 4">
    <name type="scientific">Thelohanellus kitauei</name>
    <name type="common">Myxosporean</name>
    <dbReference type="NCBI Taxonomy" id="669202"/>
    <lineage>
        <taxon>Eukaryota</taxon>
        <taxon>Metazoa</taxon>
        <taxon>Cnidaria</taxon>
        <taxon>Myxozoa</taxon>
        <taxon>Myxosporea</taxon>
        <taxon>Bivalvulida</taxon>
        <taxon>Platysporina</taxon>
        <taxon>Myxobolidae</taxon>
        <taxon>Thelohanellus</taxon>
    </lineage>
</organism>
<dbReference type="Pfam" id="PF16209">
    <property type="entry name" value="PhoLip_ATPase_N"/>
    <property type="match status" value="1"/>
</dbReference>
<dbReference type="PANTHER" id="PTHR24092:SF175">
    <property type="entry name" value="PHOSPHOLIPID-TRANSPORTING ATPASE"/>
    <property type="match status" value="1"/>
</dbReference>
<evidence type="ECO:0000259" key="1">
    <source>
        <dbReference type="Pfam" id="PF00122"/>
    </source>
</evidence>
<keyword evidence="4" id="KW-1185">Reference proteome</keyword>
<dbReference type="PANTHER" id="PTHR24092">
    <property type="entry name" value="PROBABLE PHOSPHOLIPID-TRANSPORTING ATPASE"/>
    <property type="match status" value="1"/>
</dbReference>
<evidence type="ECO:0000259" key="2">
    <source>
        <dbReference type="Pfam" id="PF16209"/>
    </source>
</evidence>
<sequence length="233" mass="26841">MAPPDHLVLDPSLAITNRIKTSRVLICLIQYEIWNFLPLCLIEQLRKVSNLYFVILIIIMLCMGKNCPINSTTTILPLVLVFTASFIKQGYEDYKRHKSDNMVNRKLINVLVGSQFVQKPSESLKVGDIVFVENDEEFPCDIVLLSSSNSLGTCYITTVNFDGETNLKVLFPGHKLRQCVPQTAHLSYNHEFESFACLIEYDLPTHEIYKFFWCKNRFCGKFTLDVNQEQIEM</sequence>
<evidence type="ECO:0000313" key="3">
    <source>
        <dbReference type="EMBL" id="KII63146.1"/>
    </source>
</evidence>
<dbReference type="AlphaFoldDB" id="A0A0C2MNF8"/>
<protein>
    <submittedName>
        <fullName evidence="3">Phospholipid-transporting ATPase IG</fullName>
    </submittedName>
</protein>
<dbReference type="GO" id="GO:0140326">
    <property type="term" value="F:ATPase-coupled intramembrane lipid transporter activity"/>
    <property type="evidence" value="ECO:0007669"/>
    <property type="project" value="TreeGrafter"/>
</dbReference>
<dbReference type="GO" id="GO:0005783">
    <property type="term" value="C:endoplasmic reticulum"/>
    <property type="evidence" value="ECO:0007669"/>
    <property type="project" value="TreeGrafter"/>
</dbReference>
<feature type="domain" description="P-type ATPase A" evidence="1">
    <location>
        <begin position="109"/>
        <end position="157"/>
    </location>
</feature>
<dbReference type="InterPro" id="IPR008250">
    <property type="entry name" value="ATPase_P-typ_transduc_dom_A_sf"/>
</dbReference>
<name>A0A0C2MNF8_THEKT</name>